<comment type="caution">
    <text evidence="6">The sequence shown here is derived from an EMBL/GenBank/DDBJ whole genome shotgun (WGS) entry which is preliminary data.</text>
</comment>
<accession>A0A8H6Y0L8</accession>
<dbReference type="Pfam" id="PF01753">
    <property type="entry name" value="zf-MYND"/>
    <property type="match status" value="1"/>
</dbReference>
<dbReference type="SUPFAM" id="SSF144232">
    <property type="entry name" value="HIT/MYND zinc finger-like"/>
    <property type="match status" value="1"/>
</dbReference>
<proteinExistence type="predicted"/>
<keyword evidence="7" id="KW-1185">Reference proteome</keyword>
<dbReference type="InterPro" id="IPR002893">
    <property type="entry name" value="Znf_MYND"/>
</dbReference>
<dbReference type="Proteomes" id="UP000620124">
    <property type="component" value="Unassembled WGS sequence"/>
</dbReference>
<feature type="domain" description="MYND-type" evidence="5">
    <location>
        <begin position="262"/>
        <end position="309"/>
    </location>
</feature>
<protein>
    <submittedName>
        <fullName evidence="6">MYND-type domain-containing protein</fullName>
    </submittedName>
</protein>
<evidence type="ECO:0000256" key="3">
    <source>
        <dbReference type="ARBA" id="ARBA00022833"/>
    </source>
</evidence>
<evidence type="ECO:0000259" key="5">
    <source>
        <dbReference type="PROSITE" id="PS50865"/>
    </source>
</evidence>
<evidence type="ECO:0000313" key="6">
    <source>
        <dbReference type="EMBL" id="KAF7351840.1"/>
    </source>
</evidence>
<gene>
    <name evidence="6" type="ORF">MVEN_01145100</name>
</gene>
<reference evidence="6" key="1">
    <citation type="submission" date="2020-05" db="EMBL/GenBank/DDBJ databases">
        <title>Mycena genomes resolve the evolution of fungal bioluminescence.</title>
        <authorList>
            <person name="Tsai I.J."/>
        </authorList>
    </citation>
    <scope>NUCLEOTIDE SEQUENCE</scope>
    <source>
        <strain evidence="6">CCC161011</strain>
    </source>
</reference>
<dbReference type="OrthoDB" id="432970at2759"/>
<keyword evidence="2 4" id="KW-0863">Zinc-finger</keyword>
<name>A0A8H6Y0L8_9AGAR</name>
<dbReference type="AlphaFoldDB" id="A0A8H6Y0L8"/>
<evidence type="ECO:0000256" key="4">
    <source>
        <dbReference type="PROSITE-ProRule" id="PRU00134"/>
    </source>
</evidence>
<dbReference type="GO" id="GO:0008270">
    <property type="term" value="F:zinc ion binding"/>
    <property type="evidence" value="ECO:0007669"/>
    <property type="project" value="UniProtKB-KW"/>
</dbReference>
<dbReference type="PROSITE" id="PS50865">
    <property type="entry name" value="ZF_MYND_2"/>
    <property type="match status" value="1"/>
</dbReference>
<organism evidence="6 7">
    <name type="scientific">Mycena venus</name>
    <dbReference type="NCBI Taxonomy" id="2733690"/>
    <lineage>
        <taxon>Eukaryota</taxon>
        <taxon>Fungi</taxon>
        <taxon>Dikarya</taxon>
        <taxon>Basidiomycota</taxon>
        <taxon>Agaricomycotina</taxon>
        <taxon>Agaricomycetes</taxon>
        <taxon>Agaricomycetidae</taxon>
        <taxon>Agaricales</taxon>
        <taxon>Marasmiineae</taxon>
        <taxon>Mycenaceae</taxon>
        <taxon>Mycena</taxon>
    </lineage>
</organism>
<evidence type="ECO:0000313" key="7">
    <source>
        <dbReference type="Proteomes" id="UP000620124"/>
    </source>
</evidence>
<evidence type="ECO:0000256" key="1">
    <source>
        <dbReference type="ARBA" id="ARBA00022723"/>
    </source>
</evidence>
<dbReference type="EMBL" id="JACAZI010000009">
    <property type="protein sequence ID" value="KAF7351840.1"/>
    <property type="molecule type" value="Genomic_DNA"/>
</dbReference>
<dbReference type="Gene3D" id="6.10.140.2220">
    <property type="match status" value="1"/>
</dbReference>
<sequence>MPRRAQQVPSELEMPGVPDFRNGIAEWNAAWESLFPVLKMVVGDLELLTSRSMQLLSGDMQEELRSSHSILRGTHRTQEELRVLAVTGVLQPNFCWKTLTPAARAAHMLEGFLRCCLNEPHIAPNLRMYSCDITLTSLETENGEGFLALLRKYVPEGYVSLMEDRCISYLHPEWKEETIERLQRAGREAELQLLIVLAITDFLYNTILSIIGSPRPPEFTYTKDGLQSSTLDWGSWSKRLPNKKPNSESPNKTPVYRLGKICDGCRRSERDGDPRFMVCKKCNQKLSHKVHYCSRACQISHWPNHKKICGKELTPAAVEIPSIHTEASLADAVFLLERMGPARDGYTRSPALILQMQYLDAVPTRDYVFFYPTGPKPFMIPLFLLRLVLRLTVQTAICAGDRACIGALSEVVVECFQDDSSAFLAQFVAEFGDIAATKAKAVQAQLDSRDAATVIKPQAEGYTVFTPAGKLITRWKDEFVRSKVGSRYAIIADEPTGGPSVEVTRKVITDLREWWPRRS</sequence>
<keyword evidence="3" id="KW-0862">Zinc</keyword>
<evidence type="ECO:0000256" key="2">
    <source>
        <dbReference type="ARBA" id="ARBA00022771"/>
    </source>
</evidence>
<keyword evidence="1" id="KW-0479">Metal-binding</keyword>